<sequence length="666" mass="73047">MVEEIIVEDGVAKGVRGKVLEPCDDVERGAETSRTVVDEFELAGRAVVVATGGIGGNVEEVKKNWPMDRLGPKAPESVVVGVPAHVDGKMVKIAGSQGASVINMDRMWHYTEGLQNWNSIWPLHGIRIIPGPSSLWFDANGKRMPPFLFPGSDTLATLKHICSTGHDYSFFILDRSIIAREFALSGSEQNEDITSKSYWRTSYRYFTTLGTKEVQAFQKNGKDFVVANDLESLVDGMNRLAKERNGPVLDYADIKRQIELRDMQLDNQYTKDAQIMTINNARKTMADSLRIAPQHKILGNKSAGPLIAVRLNILTRKSLGGLETNLQGQVLRPDGKVFEGLYATGEAAGFGGGGVHGYSALEGTFLGGCIFTGKVKPRRTMSAISTDMSSLIEYLRESEYIVALVGAGLSASSGIPTFRGQGSLWHGHEITSVASRSALVRDPLLVWQFYEERRQNAANAKPNAGHFALARLAETKGEFLAITQNIDGIVDLSQRAGHDSTKLAPIHGSLFTAKCLDPECGFEIWNNRTSPLTPALDSSQTAAQTTPEVYSAILPTCGKCRQNFLRPGVVWFGEQLPLELLDRVDEWLEDLPRLDLFLVIGTSSRVFPAATYIEKAREKGARVAHFNVEPDEDFMDEDDWFVQGDAAITLPQVINPALEDDLTSSA</sequence>
<evidence type="ECO:0000256" key="2">
    <source>
        <dbReference type="ARBA" id="ARBA00022630"/>
    </source>
</evidence>
<dbReference type="SUPFAM" id="SSF51905">
    <property type="entry name" value="FAD/NAD(P)-binding domain"/>
    <property type="match status" value="1"/>
</dbReference>
<feature type="domain" description="Deacetylase sirtuin-type" evidence="7">
    <location>
        <begin position="381"/>
        <end position="666"/>
    </location>
</feature>
<keyword evidence="4" id="KW-0560">Oxidoreductase</keyword>
<dbReference type="GO" id="GO:0016740">
    <property type="term" value="F:transferase activity"/>
    <property type="evidence" value="ECO:0007669"/>
    <property type="project" value="UniProtKB-KW"/>
</dbReference>
<dbReference type="OrthoDB" id="424302at2759"/>
<feature type="binding site" evidence="6">
    <location>
        <position position="520"/>
    </location>
    <ligand>
        <name>Zn(2+)</name>
        <dbReference type="ChEBI" id="CHEBI:29105"/>
    </ligand>
</feature>
<dbReference type="Gene3D" id="3.40.50.1220">
    <property type="entry name" value="TPP-binding domain"/>
    <property type="match status" value="1"/>
</dbReference>
<feature type="active site" description="Proton acceptor" evidence="6">
    <location>
        <position position="507"/>
    </location>
</feature>
<gene>
    <name evidence="8" type="ORF">CBER1_01861</name>
</gene>
<dbReference type="NCBIfam" id="NF009472">
    <property type="entry name" value="PRK12834.1"/>
    <property type="match status" value="1"/>
</dbReference>
<dbReference type="InterPro" id="IPR027477">
    <property type="entry name" value="Succ_DH/fumarate_Rdtase_cat_sf"/>
</dbReference>
<dbReference type="Gene3D" id="3.30.1600.10">
    <property type="entry name" value="SIR2/SIRT2 'Small Domain"/>
    <property type="match status" value="1"/>
</dbReference>
<dbReference type="AlphaFoldDB" id="A0A2S6CA06"/>
<proteinExistence type="inferred from homology"/>
<dbReference type="Gene3D" id="3.50.50.60">
    <property type="entry name" value="FAD/NAD(P)-binding domain"/>
    <property type="match status" value="1"/>
</dbReference>
<keyword evidence="5" id="KW-0520">NAD</keyword>
<dbReference type="InterPro" id="IPR003000">
    <property type="entry name" value="Sirtuin"/>
</dbReference>
<comment type="caution">
    <text evidence="8">The sequence shown here is derived from an EMBL/GenBank/DDBJ whole genome shotgun (WGS) entry which is preliminary data.</text>
</comment>
<keyword evidence="2" id="KW-0285">Flavoprotein</keyword>
<dbReference type="PANTHER" id="PTHR43260">
    <property type="entry name" value="3-KETOSTEROID-DELTA-1-DEHYDROGENASE"/>
    <property type="match status" value="1"/>
</dbReference>
<dbReference type="Gene3D" id="3.90.700.10">
    <property type="entry name" value="Succinate dehydrogenase/fumarate reductase flavoprotein, catalytic domain"/>
    <property type="match status" value="1"/>
</dbReference>
<dbReference type="STRING" id="357750.A0A2S6CA06"/>
<dbReference type="InterPro" id="IPR003953">
    <property type="entry name" value="FAD-dep_OxRdtase_2_FAD-bd"/>
</dbReference>
<evidence type="ECO:0000313" key="9">
    <source>
        <dbReference type="Proteomes" id="UP000237631"/>
    </source>
</evidence>
<keyword evidence="6" id="KW-0862">Zinc</keyword>
<keyword evidence="9" id="KW-1185">Reference proteome</keyword>
<keyword evidence="3" id="KW-0808">Transferase</keyword>
<evidence type="ECO:0000256" key="6">
    <source>
        <dbReference type="PROSITE-ProRule" id="PRU00236"/>
    </source>
</evidence>
<evidence type="ECO:0000313" key="8">
    <source>
        <dbReference type="EMBL" id="PPJ56574.1"/>
    </source>
</evidence>
<feature type="binding site" evidence="6">
    <location>
        <position position="515"/>
    </location>
    <ligand>
        <name>Zn(2+)</name>
        <dbReference type="ChEBI" id="CHEBI:29105"/>
    </ligand>
</feature>
<evidence type="ECO:0000256" key="5">
    <source>
        <dbReference type="ARBA" id="ARBA00023027"/>
    </source>
</evidence>
<comment type="similarity">
    <text evidence="1">Belongs to the sirtuin family. Class I subfamily.</text>
</comment>
<feature type="binding site" evidence="6">
    <location>
        <position position="557"/>
    </location>
    <ligand>
        <name>Zn(2+)</name>
        <dbReference type="ChEBI" id="CHEBI:29105"/>
    </ligand>
</feature>
<keyword evidence="6" id="KW-0479">Metal-binding</keyword>
<dbReference type="EMBL" id="PNEN01000515">
    <property type="protein sequence ID" value="PPJ56574.1"/>
    <property type="molecule type" value="Genomic_DNA"/>
</dbReference>
<dbReference type="InterPro" id="IPR036188">
    <property type="entry name" value="FAD/NAD-bd_sf"/>
</dbReference>
<dbReference type="Pfam" id="PF00890">
    <property type="entry name" value="FAD_binding_2"/>
    <property type="match status" value="1"/>
</dbReference>
<dbReference type="InterPro" id="IPR014614">
    <property type="entry name" value="KsdD_DH"/>
</dbReference>
<dbReference type="PANTHER" id="PTHR43260:SF1">
    <property type="entry name" value="KSDD-LIKE STEROID DEHYDROGENASE RV0785"/>
    <property type="match status" value="1"/>
</dbReference>
<evidence type="ECO:0000256" key="3">
    <source>
        <dbReference type="ARBA" id="ARBA00022679"/>
    </source>
</evidence>
<dbReference type="Pfam" id="PF02146">
    <property type="entry name" value="SIR2"/>
    <property type="match status" value="1"/>
</dbReference>
<feature type="binding site" evidence="6">
    <location>
        <position position="560"/>
    </location>
    <ligand>
        <name>Zn(2+)</name>
        <dbReference type="ChEBI" id="CHEBI:29105"/>
    </ligand>
</feature>
<evidence type="ECO:0000259" key="7">
    <source>
        <dbReference type="PROSITE" id="PS50305"/>
    </source>
</evidence>
<accession>A0A2S6CA06</accession>
<dbReference type="Proteomes" id="UP000237631">
    <property type="component" value="Unassembled WGS sequence"/>
</dbReference>
<evidence type="ECO:0000256" key="4">
    <source>
        <dbReference type="ARBA" id="ARBA00023002"/>
    </source>
</evidence>
<dbReference type="InterPro" id="IPR029035">
    <property type="entry name" value="DHS-like_NAD/FAD-binding_dom"/>
</dbReference>
<dbReference type="InterPro" id="IPR026591">
    <property type="entry name" value="Sirtuin_cat_small_dom_sf"/>
</dbReference>
<name>A0A2S6CA06_9PEZI</name>
<dbReference type="GO" id="GO:0016627">
    <property type="term" value="F:oxidoreductase activity, acting on the CH-CH group of donors"/>
    <property type="evidence" value="ECO:0007669"/>
    <property type="project" value="InterPro"/>
</dbReference>
<reference evidence="9" key="1">
    <citation type="journal article" date="2017" name="bioRxiv">
        <title>Conservation of a gene cluster reveals novel cercosporin biosynthetic mechanisms and extends production to the genus Colletotrichum.</title>
        <authorList>
            <person name="de Jonge R."/>
            <person name="Ebert M.K."/>
            <person name="Huitt-Roehl C.R."/>
            <person name="Pal P."/>
            <person name="Suttle J.C."/>
            <person name="Spanner R.E."/>
            <person name="Neubauer J.D."/>
            <person name="Jurick W.M.II."/>
            <person name="Stott K.A."/>
            <person name="Secor G.A."/>
            <person name="Thomma B.P.H.J."/>
            <person name="Van de Peer Y."/>
            <person name="Townsend C.A."/>
            <person name="Bolton M.D."/>
        </authorList>
    </citation>
    <scope>NUCLEOTIDE SEQUENCE [LARGE SCALE GENOMIC DNA]</scope>
    <source>
        <strain evidence="9">CBS538.71</strain>
    </source>
</reference>
<organism evidence="8 9">
    <name type="scientific">Cercospora berteroae</name>
    <dbReference type="NCBI Taxonomy" id="357750"/>
    <lineage>
        <taxon>Eukaryota</taxon>
        <taxon>Fungi</taxon>
        <taxon>Dikarya</taxon>
        <taxon>Ascomycota</taxon>
        <taxon>Pezizomycotina</taxon>
        <taxon>Dothideomycetes</taxon>
        <taxon>Dothideomycetidae</taxon>
        <taxon>Mycosphaerellales</taxon>
        <taxon>Mycosphaerellaceae</taxon>
        <taxon>Cercospora</taxon>
    </lineage>
</organism>
<dbReference type="PROSITE" id="PS50305">
    <property type="entry name" value="SIRTUIN"/>
    <property type="match status" value="1"/>
</dbReference>
<dbReference type="GO" id="GO:0046872">
    <property type="term" value="F:metal ion binding"/>
    <property type="evidence" value="ECO:0007669"/>
    <property type="project" value="UniProtKB-KW"/>
</dbReference>
<evidence type="ECO:0000256" key="1">
    <source>
        <dbReference type="ARBA" id="ARBA00006924"/>
    </source>
</evidence>
<dbReference type="SUPFAM" id="SSF52467">
    <property type="entry name" value="DHS-like NAD/FAD-binding domain"/>
    <property type="match status" value="1"/>
</dbReference>
<protein>
    <recommendedName>
        <fullName evidence="7">Deacetylase sirtuin-type domain-containing protein</fullName>
    </recommendedName>
</protein>
<dbReference type="GO" id="GO:0070403">
    <property type="term" value="F:NAD+ binding"/>
    <property type="evidence" value="ECO:0007669"/>
    <property type="project" value="InterPro"/>
</dbReference>
<dbReference type="InterPro" id="IPR026590">
    <property type="entry name" value="Ssirtuin_cat_dom"/>
</dbReference>